<evidence type="ECO:0000256" key="1">
    <source>
        <dbReference type="SAM" id="MobiDB-lite"/>
    </source>
</evidence>
<feature type="region of interest" description="Disordered" evidence="1">
    <location>
        <begin position="111"/>
        <end position="244"/>
    </location>
</feature>
<feature type="compositionally biased region" description="Low complexity" evidence="1">
    <location>
        <begin position="111"/>
        <end position="121"/>
    </location>
</feature>
<feature type="compositionally biased region" description="Basic and acidic residues" evidence="1">
    <location>
        <begin position="159"/>
        <end position="168"/>
    </location>
</feature>
<comment type="caution">
    <text evidence="2">The sequence shown here is derived from an EMBL/GenBank/DDBJ whole genome shotgun (WGS) entry which is preliminary data.</text>
</comment>
<feature type="compositionally biased region" description="Low complexity" evidence="1">
    <location>
        <begin position="138"/>
        <end position="158"/>
    </location>
</feature>
<feature type="compositionally biased region" description="Pro residues" evidence="1">
    <location>
        <begin position="122"/>
        <end position="137"/>
    </location>
</feature>
<dbReference type="RefSeq" id="WP_208467593.1">
    <property type="nucleotide sequence ID" value="NZ_JAGFNS010000007.1"/>
</dbReference>
<feature type="region of interest" description="Disordered" evidence="1">
    <location>
        <begin position="1"/>
        <end position="21"/>
    </location>
</feature>
<dbReference type="Proteomes" id="UP000679690">
    <property type="component" value="Unassembled WGS sequence"/>
</dbReference>
<gene>
    <name evidence="2" type="ORF">J5X75_12970</name>
</gene>
<feature type="compositionally biased region" description="Basic and acidic residues" evidence="1">
    <location>
        <begin position="175"/>
        <end position="197"/>
    </location>
</feature>
<evidence type="ECO:0000313" key="3">
    <source>
        <dbReference type="Proteomes" id="UP000679690"/>
    </source>
</evidence>
<dbReference type="EMBL" id="JAGFNS010000007">
    <property type="protein sequence ID" value="MBO3738432.1"/>
    <property type="molecule type" value="Genomic_DNA"/>
</dbReference>
<evidence type="ECO:0000313" key="2">
    <source>
        <dbReference type="EMBL" id="MBO3738432.1"/>
    </source>
</evidence>
<protein>
    <submittedName>
        <fullName evidence="2">Uncharacterized protein</fullName>
    </submittedName>
</protein>
<accession>A0ABS3UI26</accession>
<name>A0ABS3UI26_9ACTN</name>
<sequence>MTSDEEWTPMDRTTADSMLRGDRTGLPLDRVLAAAKAPATARELTGEAAAVAAFRAAAASSARHTRRFPILWSTLSKLLTVKVAAAAFATTATVGGVALAANTGTLPGPVGAPAASVSPSATPEPKPSPSPPSPSPTPSLSVRPRSSGSPSAGPGRVADLCREFSGRNREHRRRALDDERFRELIRQAGEKDRDRVEGFCGIRPSGSAGTRHSGSVDTRPTSWHGDRRPPNRPRTRGGTEPRRE</sequence>
<proteinExistence type="predicted"/>
<feature type="compositionally biased region" description="Polar residues" evidence="1">
    <location>
        <begin position="207"/>
        <end position="221"/>
    </location>
</feature>
<reference evidence="2 3" key="1">
    <citation type="submission" date="2021-03" db="EMBL/GenBank/DDBJ databases">
        <title>Actinoplanes flavus sp. nov., a novel actinomycete isolated from Coconut Palm rhizosphere soil.</title>
        <authorList>
            <person name="Luo X."/>
        </authorList>
    </citation>
    <scope>NUCLEOTIDE SEQUENCE [LARGE SCALE GENOMIC DNA]</scope>
    <source>
        <strain evidence="2 3">NEAU-H7</strain>
    </source>
</reference>
<organism evidence="2 3">
    <name type="scientific">Actinoplanes flavus</name>
    <dbReference type="NCBI Taxonomy" id="2820290"/>
    <lineage>
        <taxon>Bacteria</taxon>
        <taxon>Bacillati</taxon>
        <taxon>Actinomycetota</taxon>
        <taxon>Actinomycetes</taxon>
        <taxon>Micromonosporales</taxon>
        <taxon>Micromonosporaceae</taxon>
        <taxon>Actinoplanes</taxon>
    </lineage>
</organism>
<keyword evidence="3" id="KW-1185">Reference proteome</keyword>